<accession>A0A8S5RKY6</accession>
<evidence type="ECO:0000313" key="1">
    <source>
        <dbReference type="EMBL" id="DAE31770.1"/>
    </source>
</evidence>
<organism evidence="1">
    <name type="scientific">virus sp. ctBM815</name>
    <dbReference type="NCBI Taxonomy" id="2825806"/>
    <lineage>
        <taxon>Viruses</taxon>
    </lineage>
</organism>
<name>A0A8S5RKY6_9VIRU</name>
<reference evidence="1" key="1">
    <citation type="journal article" date="2021" name="Proc. Natl. Acad. Sci. U.S.A.">
        <title>A Catalog of Tens of Thousands of Viruses from Human Metagenomes Reveals Hidden Associations with Chronic Diseases.</title>
        <authorList>
            <person name="Tisza M.J."/>
            <person name="Buck C.B."/>
        </authorList>
    </citation>
    <scope>NUCLEOTIDE SEQUENCE</scope>
    <source>
        <strain evidence="1">CtBM815</strain>
    </source>
</reference>
<proteinExistence type="predicted"/>
<sequence>MSSIAPALIIIRYLYRILDPSLTFAFELIYKFRIRIARKVVGYPL</sequence>
<protein>
    <submittedName>
        <fullName evidence="1">Uncharacterized protein</fullName>
    </submittedName>
</protein>
<dbReference type="EMBL" id="BK059109">
    <property type="protein sequence ID" value="DAE31770.1"/>
    <property type="molecule type" value="Genomic_DNA"/>
</dbReference>